<dbReference type="EMBL" id="OZ035828">
    <property type="protein sequence ID" value="CAL1609613.1"/>
    <property type="molecule type" value="Genomic_DNA"/>
</dbReference>
<reference evidence="1 2" key="1">
    <citation type="submission" date="2024-04" db="EMBL/GenBank/DDBJ databases">
        <authorList>
            <person name="Waldvogel A.-M."/>
            <person name="Schoenle A."/>
        </authorList>
    </citation>
    <scope>NUCLEOTIDE SEQUENCE [LARGE SCALE GENOMIC DNA]</scope>
</reference>
<evidence type="ECO:0000313" key="1">
    <source>
        <dbReference type="EMBL" id="CAL1609613.1"/>
    </source>
</evidence>
<evidence type="ECO:0000313" key="2">
    <source>
        <dbReference type="Proteomes" id="UP001497482"/>
    </source>
</evidence>
<gene>
    <name evidence="1" type="ORF">KC01_LOCUS36316</name>
</gene>
<organism evidence="1 2">
    <name type="scientific">Knipowitschia caucasica</name>
    <name type="common">Caucasian dwarf goby</name>
    <name type="synonym">Pomatoschistus caucasicus</name>
    <dbReference type="NCBI Taxonomy" id="637954"/>
    <lineage>
        <taxon>Eukaryota</taxon>
        <taxon>Metazoa</taxon>
        <taxon>Chordata</taxon>
        <taxon>Craniata</taxon>
        <taxon>Vertebrata</taxon>
        <taxon>Euteleostomi</taxon>
        <taxon>Actinopterygii</taxon>
        <taxon>Neopterygii</taxon>
        <taxon>Teleostei</taxon>
        <taxon>Neoteleostei</taxon>
        <taxon>Acanthomorphata</taxon>
        <taxon>Gobiaria</taxon>
        <taxon>Gobiiformes</taxon>
        <taxon>Gobioidei</taxon>
        <taxon>Gobiidae</taxon>
        <taxon>Gobiinae</taxon>
        <taxon>Knipowitschia</taxon>
    </lineage>
</organism>
<keyword evidence="2" id="KW-1185">Reference proteome</keyword>
<accession>A0AAV2M8F2</accession>
<protein>
    <submittedName>
        <fullName evidence="1">Uncharacterized protein</fullName>
    </submittedName>
</protein>
<proteinExistence type="predicted"/>
<dbReference type="AlphaFoldDB" id="A0AAV2M8F2"/>
<name>A0AAV2M8F2_KNICA</name>
<sequence length="81" mass="8999">MLSKKRFKIEQADRRDGIFSLKGWVAVDPSPDVGGQFRGAAHSTSDSRCKSILSSSTRFTRKLWPLKVPFTLFSSVLGVVL</sequence>
<dbReference type="Proteomes" id="UP001497482">
    <property type="component" value="Chromosome 6"/>
</dbReference>